<dbReference type="Proteomes" id="UP000282551">
    <property type="component" value="Chromosome"/>
</dbReference>
<name>A0A3S4VJA4_MYCCI</name>
<dbReference type="EMBL" id="LR134355">
    <property type="protein sequence ID" value="VEG48900.1"/>
    <property type="molecule type" value="Genomic_DNA"/>
</dbReference>
<proteinExistence type="predicted"/>
<reference evidence="1 2" key="1">
    <citation type="submission" date="2018-12" db="EMBL/GenBank/DDBJ databases">
        <authorList>
            <consortium name="Pathogen Informatics"/>
        </authorList>
    </citation>
    <scope>NUCLEOTIDE SEQUENCE [LARGE SCALE GENOMIC DNA]</scope>
    <source>
        <strain evidence="1 2">NCTC10485</strain>
    </source>
</reference>
<accession>A0A3S4VJA4</accession>
<dbReference type="OrthoDB" id="3789971at2"/>
<gene>
    <name evidence="1" type="ORF">NCTC10485_03202</name>
</gene>
<dbReference type="AlphaFoldDB" id="A0A3S4VJA4"/>
<dbReference type="PANTHER" id="PTHR39180">
    <property type="match status" value="1"/>
</dbReference>
<dbReference type="RefSeq" id="WP_126334636.1">
    <property type="nucleotide sequence ID" value="NZ_AP022604.1"/>
</dbReference>
<organism evidence="1 2">
    <name type="scientific">Mycolicibacterium chitae</name>
    <name type="common">Mycobacterium chitae</name>
    <dbReference type="NCBI Taxonomy" id="1792"/>
    <lineage>
        <taxon>Bacteria</taxon>
        <taxon>Bacillati</taxon>
        <taxon>Actinomycetota</taxon>
        <taxon>Actinomycetes</taxon>
        <taxon>Mycobacteriales</taxon>
        <taxon>Mycobacteriaceae</taxon>
        <taxon>Mycolicibacterium</taxon>
    </lineage>
</organism>
<evidence type="ECO:0000313" key="2">
    <source>
        <dbReference type="Proteomes" id="UP000282551"/>
    </source>
</evidence>
<sequence length="184" mass="19264">MVANGQIVAVSPEQQLRERLADPRVAESLNRLLDHADLLAVLVDGLDGFVHRGDEISASLSSAVDELRGPVGSLSARFSGFDELKSVDRQGLADSVSSLAAALVAAMPAMNKILQSPLMDPQAAEVLAGMGTALVEGKAAAEADPGGPKGLFGLWRVSKDKDISRGLGFLVQVARAFGRQLPHD</sequence>
<protein>
    <submittedName>
        <fullName evidence="1">Uncharacterized conserved protein</fullName>
    </submittedName>
</protein>
<evidence type="ECO:0000313" key="1">
    <source>
        <dbReference type="EMBL" id="VEG48900.1"/>
    </source>
</evidence>
<dbReference type="PANTHER" id="PTHR39180:SF2">
    <property type="entry name" value="DUF1641 DOMAIN-CONTAINING PROTEIN"/>
    <property type="match status" value="1"/>
</dbReference>
<dbReference type="Pfam" id="PF07849">
    <property type="entry name" value="DUF1641"/>
    <property type="match status" value="1"/>
</dbReference>
<dbReference type="InterPro" id="IPR012440">
    <property type="entry name" value="DUF1641"/>
</dbReference>
<keyword evidence="2" id="KW-1185">Reference proteome</keyword>